<keyword evidence="4" id="KW-0010">Activator</keyword>
<dbReference type="PANTHER" id="PTHR30346">
    <property type="entry name" value="TRANSCRIPTIONAL DUAL REGULATOR HCAR-RELATED"/>
    <property type="match status" value="1"/>
</dbReference>
<accession>A0A2W5A0K6</accession>
<dbReference type="InterPro" id="IPR036388">
    <property type="entry name" value="WH-like_DNA-bd_sf"/>
</dbReference>
<dbReference type="InterPro" id="IPR005119">
    <property type="entry name" value="LysR_subst-bd"/>
</dbReference>
<dbReference type="PROSITE" id="PS50931">
    <property type="entry name" value="HTH_LYSR"/>
    <property type="match status" value="1"/>
</dbReference>
<feature type="domain" description="HTH lysR-type" evidence="6">
    <location>
        <begin position="5"/>
        <end position="63"/>
    </location>
</feature>
<reference evidence="7 8" key="1">
    <citation type="submission" date="2017-08" db="EMBL/GenBank/DDBJ databases">
        <title>Infants hospitalized years apart are colonized by the same room-sourced microbial strains.</title>
        <authorList>
            <person name="Brooks B."/>
            <person name="Olm M.R."/>
            <person name="Firek B.A."/>
            <person name="Baker R."/>
            <person name="Thomas B.C."/>
            <person name="Morowitz M.J."/>
            <person name="Banfield J.F."/>
        </authorList>
    </citation>
    <scope>NUCLEOTIDE SEQUENCE [LARGE SCALE GENOMIC DNA]</scope>
    <source>
        <strain evidence="7">S2_018_000_R2_104</strain>
    </source>
</reference>
<evidence type="ECO:0000256" key="1">
    <source>
        <dbReference type="ARBA" id="ARBA00009437"/>
    </source>
</evidence>
<evidence type="ECO:0000256" key="4">
    <source>
        <dbReference type="ARBA" id="ARBA00023159"/>
    </source>
</evidence>
<keyword evidence="3" id="KW-0238">DNA-binding</keyword>
<evidence type="ECO:0000259" key="6">
    <source>
        <dbReference type="PROSITE" id="PS50931"/>
    </source>
</evidence>
<evidence type="ECO:0000313" key="8">
    <source>
        <dbReference type="Proteomes" id="UP000249557"/>
    </source>
</evidence>
<evidence type="ECO:0000256" key="2">
    <source>
        <dbReference type="ARBA" id="ARBA00023015"/>
    </source>
</evidence>
<evidence type="ECO:0000256" key="5">
    <source>
        <dbReference type="ARBA" id="ARBA00023163"/>
    </source>
</evidence>
<dbReference type="Gene3D" id="1.10.10.10">
    <property type="entry name" value="Winged helix-like DNA-binding domain superfamily/Winged helix DNA-binding domain"/>
    <property type="match status" value="1"/>
</dbReference>
<dbReference type="InterPro" id="IPR036390">
    <property type="entry name" value="WH_DNA-bd_sf"/>
</dbReference>
<dbReference type="Gene3D" id="3.40.190.10">
    <property type="entry name" value="Periplasmic binding protein-like II"/>
    <property type="match status" value="2"/>
</dbReference>
<dbReference type="InterPro" id="IPR000847">
    <property type="entry name" value="LysR_HTH_N"/>
</dbReference>
<dbReference type="Pfam" id="PF03466">
    <property type="entry name" value="LysR_substrate"/>
    <property type="match status" value="1"/>
</dbReference>
<dbReference type="SUPFAM" id="SSF53850">
    <property type="entry name" value="Periplasmic binding protein-like II"/>
    <property type="match status" value="1"/>
</dbReference>
<organism evidence="7 8">
    <name type="scientific">Micavibrio aeruginosavorus</name>
    <dbReference type="NCBI Taxonomy" id="349221"/>
    <lineage>
        <taxon>Bacteria</taxon>
        <taxon>Pseudomonadati</taxon>
        <taxon>Bdellovibrionota</taxon>
        <taxon>Bdellovibrionia</taxon>
        <taxon>Bdellovibrionales</taxon>
        <taxon>Pseudobdellovibrionaceae</taxon>
        <taxon>Micavibrio</taxon>
    </lineage>
</organism>
<comment type="caution">
    <text evidence="7">The sequence shown here is derived from an EMBL/GenBank/DDBJ whole genome shotgun (WGS) entry which is preliminary data.</text>
</comment>
<dbReference type="PANTHER" id="PTHR30346:SF26">
    <property type="entry name" value="HYDROGEN PEROXIDE-INDUCIBLE GENES ACTIVATOR"/>
    <property type="match status" value="1"/>
</dbReference>
<keyword evidence="2" id="KW-0805">Transcription regulation</keyword>
<dbReference type="CDD" id="cd08411">
    <property type="entry name" value="PBP2_OxyR"/>
    <property type="match status" value="1"/>
</dbReference>
<dbReference type="EMBL" id="QFNK01000086">
    <property type="protein sequence ID" value="PZO86877.1"/>
    <property type="molecule type" value="Genomic_DNA"/>
</dbReference>
<sequence length="314" mass="35295">MENLPTTRQLQYLLALAEHRSFHAAASACHVTQSTLSGGIKDMEDILQSPVIDRTNRRNLRLTPLGEEILGAARKMITRLEDIAYRARRAGAPLSWPLRMGIIPTIAPYVLPKILKPLQEKLPSLELYVHELRSHQLVEKVHDGSLDFGLMAFPYDTKGLAEHVVMEEEFYCAAAPGYLRGEGDLNLKDLRAEKLLLLEDGHCMRDHALDACRLEPVKELKTLSAASLSTLIQLVHTGYGITLLPAMVANDNPMLPEGLDLRRFSAPAPTRKIGFARKKKGLREADIFLVFEELEFLMKINTLDLQIKKTIMKK</sequence>
<dbReference type="Pfam" id="PF00126">
    <property type="entry name" value="HTH_1"/>
    <property type="match status" value="1"/>
</dbReference>
<comment type="similarity">
    <text evidence="1">Belongs to the LysR transcriptional regulatory family.</text>
</comment>
<dbReference type="Proteomes" id="UP000249557">
    <property type="component" value="Unassembled WGS sequence"/>
</dbReference>
<evidence type="ECO:0000313" key="7">
    <source>
        <dbReference type="EMBL" id="PZO86877.1"/>
    </source>
</evidence>
<dbReference type="GO" id="GO:0003677">
    <property type="term" value="F:DNA binding"/>
    <property type="evidence" value="ECO:0007669"/>
    <property type="project" value="UniProtKB-KW"/>
</dbReference>
<dbReference type="GO" id="GO:0032993">
    <property type="term" value="C:protein-DNA complex"/>
    <property type="evidence" value="ECO:0007669"/>
    <property type="project" value="TreeGrafter"/>
</dbReference>
<dbReference type="AlphaFoldDB" id="A0A2W5A0K6"/>
<dbReference type="GO" id="GO:0003700">
    <property type="term" value="F:DNA-binding transcription factor activity"/>
    <property type="evidence" value="ECO:0007669"/>
    <property type="project" value="InterPro"/>
</dbReference>
<keyword evidence="5" id="KW-0804">Transcription</keyword>
<protein>
    <recommendedName>
        <fullName evidence="6">HTH lysR-type domain-containing protein</fullName>
    </recommendedName>
</protein>
<name>A0A2W5A0K6_9BACT</name>
<proteinExistence type="inferred from homology"/>
<evidence type="ECO:0000256" key="3">
    <source>
        <dbReference type="ARBA" id="ARBA00023125"/>
    </source>
</evidence>
<gene>
    <name evidence="7" type="ORF">DI626_05375</name>
</gene>
<dbReference type="SUPFAM" id="SSF46785">
    <property type="entry name" value="Winged helix' DNA-binding domain"/>
    <property type="match status" value="1"/>
</dbReference>